<evidence type="ECO:0000313" key="2">
    <source>
        <dbReference type="EMBL" id="KAK4885545.1"/>
    </source>
</evidence>
<evidence type="ECO:0000256" key="1">
    <source>
        <dbReference type="SAM" id="MobiDB-lite"/>
    </source>
</evidence>
<name>A0AAN7QAN6_9COLE</name>
<dbReference type="AlphaFoldDB" id="A0AAN7QAN6"/>
<organism evidence="2 3">
    <name type="scientific">Aquatica leii</name>
    <dbReference type="NCBI Taxonomy" id="1421715"/>
    <lineage>
        <taxon>Eukaryota</taxon>
        <taxon>Metazoa</taxon>
        <taxon>Ecdysozoa</taxon>
        <taxon>Arthropoda</taxon>
        <taxon>Hexapoda</taxon>
        <taxon>Insecta</taxon>
        <taxon>Pterygota</taxon>
        <taxon>Neoptera</taxon>
        <taxon>Endopterygota</taxon>
        <taxon>Coleoptera</taxon>
        <taxon>Polyphaga</taxon>
        <taxon>Elateriformia</taxon>
        <taxon>Elateroidea</taxon>
        <taxon>Lampyridae</taxon>
        <taxon>Luciolinae</taxon>
        <taxon>Aquatica</taxon>
    </lineage>
</organism>
<gene>
    <name evidence="2" type="ORF">RN001_001816</name>
</gene>
<feature type="region of interest" description="Disordered" evidence="1">
    <location>
        <begin position="62"/>
        <end position="82"/>
    </location>
</feature>
<evidence type="ECO:0000313" key="3">
    <source>
        <dbReference type="Proteomes" id="UP001353858"/>
    </source>
</evidence>
<protein>
    <submittedName>
        <fullName evidence="2">Uncharacterized protein</fullName>
    </submittedName>
</protein>
<reference evidence="3" key="1">
    <citation type="submission" date="2023-01" db="EMBL/GenBank/DDBJ databases">
        <title>Key to firefly adult light organ development and bioluminescence: homeobox transcription factors regulate luciferase expression and transportation to peroxisome.</title>
        <authorList>
            <person name="Fu X."/>
        </authorList>
    </citation>
    <scope>NUCLEOTIDE SEQUENCE [LARGE SCALE GENOMIC DNA]</scope>
</reference>
<accession>A0AAN7QAN6</accession>
<keyword evidence="3" id="KW-1185">Reference proteome</keyword>
<proteinExistence type="predicted"/>
<sequence>MALNKRVIHSQGREIIYNVYKFMLTEKEQGQLSIPLNSLRERVATATGVGLNTVKRILKEASEKPEHSKFSSPRKTINKESTKSSVDKFEEEIILRIIYTYDEVEAEYLDREVVGGSVLELIIKIGESKTDDDEESDCYSSDD</sequence>
<dbReference type="Proteomes" id="UP001353858">
    <property type="component" value="Unassembled WGS sequence"/>
</dbReference>
<dbReference type="EMBL" id="JARPUR010000001">
    <property type="protein sequence ID" value="KAK4885545.1"/>
    <property type="molecule type" value="Genomic_DNA"/>
</dbReference>
<comment type="caution">
    <text evidence="2">The sequence shown here is derived from an EMBL/GenBank/DDBJ whole genome shotgun (WGS) entry which is preliminary data.</text>
</comment>